<evidence type="ECO:0000313" key="2">
    <source>
        <dbReference type="Proteomes" id="UP000265520"/>
    </source>
</evidence>
<name>A0A392NK58_9FABA</name>
<dbReference type="Proteomes" id="UP000265520">
    <property type="component" value="Unassembled WGS sequence"/>
</dbReference>
<feature type="non-terminal residue" evidence="1">
    <location>
        <position position="1"/>
    </location>
</feature>
<sequence length="49" mass="5639">NIRLMDDTWPCDQSVINGYDDWHLVLLIILSFKESFSASITDWSGHTVV</sequence>
<keyword evidence="2" id="KW-1185">Reference proteome</keyword>
<accession>A0A392NK58</accession>
<protein>
    <submittedName>
        <fullName evidence="1">Uncharacterized protein</fullName>
    </submittedName>
</protein>
<proteinExistence type="predicted"/>
<comment type="caution">
    <text evidence="1">The sequence shown here is derived from an EMBL/GenBank/DDBJ whole genome shotgun (WGS) entry which is preliminary data.</text>
</comment>
<reference evidence="1 2" key="1">
    <citation type="journal article" date="2018" name="Front. Plant Sci.">
        <title>Red Clover (Trifolium pratense) and Zigzag Clover (T. medium) - A Picture of Genomic Similarities and Differences.</title>
        <authorList>
            <person name="Dluhosova J."/>
            <person name="Istvanek J."/>
            <person name="Nedelnik J."/>
            <person name="Repkova J."/>
        </authorList>
    </citation>
    <scope>NUCLEOTIDE SEQUENCE [LARGE SCALE GENOMIC DNA]</scope>
    <source>
        <strain evidence="2">cv. 10/8</strain>
        <tissue evidence="1">Leaf</tissue>
    </source>
</reference>
<organism evidence="1 2">
    <name type="scientific">Trifolium medium</name>
    <dbReference type="NCBI Taxonomy" id="97028"/>
    <lineage>
        <taxon>Eukaryota</taxon>
        <taxon>Viridiplantae</taxon>
        <taxon>Streptophyta</taxon>
        <taxon>Embryophyta</taxon>
        <taxon>Tracheophyta</taxon>
        <taxon>Spermatophyta</taxon>
        <taxon>Magnoliopsida</taxon>
        <taxon>eudicotyledons</taxon>
        <taxon>Gunneridae</taxon>
        <taxon>Pentapetalae</taxon>
        <taxon>rosids</taxon>
        <taxon>fabids</taxon>
        <taxon>Fabales</taxon>
        <taxon>Fabaceae</taxon>
        <taxon>Papilionoideae</taxon>
        <taxon>50 kb inversion clade</taxon>
        <taxon>NPAAA clade</taxon>
        <taxon>Hologalegina</taxon>
        <taxon>IRL clade</taxon>
        <taxon>Trifolieae</taxon>
        <taxon>Trifolium</taxon>
    </lineage>
</organism>
<dbReference type="EMBL" id="LXQA010040927">
    <property type="protein sequence ID" value="MCH99649.1"/>
    <property type="molecule type" value="Genomic_DNA"/>
</dbReference>
<dbReference type="AlphaFoldDB" id="A0A392NK58"/>
<evidence type="ECO:0000313" key="1">
    <source>
        <dbReference type="EMBL" id="MCH99649.1"/>
    </source>
</evidence>